<sequence length="417" mass="45351">MKKALTKNLGLKVLALVFSALLWLLVMNMENPIMKKTFTGIPVEVIHGEVITNKAKTYQVSDDTKTVSVEIEAKRKTLNSIRSEDIKAIADMRNLTNNSLVEINVTVPKYVIEDAKATPANVQVSIDANKSRKMAITAVTSGTLRDGYVLGEVKADPEKVEISGPETLVNSISKVVAEVDVSGLSQDEELNAELIMYDANNKIIDSTMLETNIGQKGTIVKVSVKKTAAVKLDFDTSLVKAAAGYQVEEITIEPQTVRISGTTEQLASISNIEIPAGVLAVSGLEEKTEKNIPLEEIAEYLPDWAEVIEDNPGNIVVTIGISMQGTKNFEVPFSSIYLKNVPTGFKAVLGTTGSVEIVVQGPEEELEKLELDQSDVSVNLLTYTTAGTYEVPLEVNLPEKCSLVSNNYTIQITMEKQ</sequence>
<comment type="caution">
    <text evidence="1">The sequence shown here is derived from an EMBL/GenBank/DDBJ whole genome shotgun (WGS) entry which is preliminary data.</text>
</comment>
<reference evidence="1 2" key="1">
    <citation type="submission" date="2021-10" db="EMBL/GenBank/DDBJ databases">
        <title>Collection of gut derived symbiotic bacterial strains cultured from healthy donors.</title>
        <authorList>
            <person name="Lin H."/>
            <person name="Littmann E."/>
            <person name="Kohout C."/>
            <person name="Pamer E.G."/>
        </authorList>
    </citation>
    <scope>NUCLEOTIDE SEQUENCE [LARGE SCALE GENOMIC DNA]</scope>
    <source>
        <strain evidence="1 2">DFI.1.165</strain>
    </source>
</reference>
<gene>
    <name evidence="1" type="ORF">LIZ65_13865</name>
</gene>
<dbReference type="Proteomes" id="UP001299546">
    <property type="component" value="Unassembled WGS sequence"/>
</dbReference>
<dbReference type="PANTHER" id="PTHR37804:SF1">
    <property type="entry name" value="CDAA REGULATORY PROTEIN CDAR"/>
    <property type="match status" value="1"/>
</dbReference>
<organism evidence="1 2">
    <name type="scientific">Bariatricus massiliensis</name>
    <dbReference type="NCBI Taxonomy" id="1745713"/>
    <lineage>
        <taxon>Bacteria</taxon>
        <taxon>Bacillati</taxon>
        <taxon>Bacillota</taxon>
        <taxon>Clostridia</taxon>
        <taxon>Lachnospirales</taxon>
        <taxon>Lachnospiraceae</taxon>
        <taxon>Bariatricus</taxon>
    </lineage>
</organism>
<dbReference type="EMBL" id="JAJCIS010000011">
    <property type="protein sequence ID" value="MCB7388370.1"/>
    <property type="molecule type" value="Genomic_DNA"/>
</dbReference>
<proteinExistence type="predicted"/>
<accession>A0ABS8DIW3</accession>
<evidence type="ECO:0000313" key="1">
    <source>
        <dbReference type="EMBL" id="MCB7388370.1"/>
    </source>
</evidence>
<evidence type="ECO:0008006" key="3">
    <source>
        <dbReference type="Google" id="ProtNLM"/>
    </source>
</evidence>
<name>A0ABS8DIW3_9FIRM</name>
<keyword evidence="2" id="KW-1185">Reference proteome</keyword>
<dbReference type="Gene3D" id="2.170.120.40">
    <property type="entry name" value="YbbR-like domain"/>
    <property type="match status" value="2"/>
</dbReference>
<dbReference type="Gene3D" id="2.170.120.30">
    <property type="match status" value="2"/>
</dbReference>
<dbReference type="Pfam" id="PF07949">
    <property type="entry name" value="YbbR"/>
    <property type="match status" value="3"/>
</dbReference>
<protein>
    <recommendedName>
        <fullName evidence="3">YbbR-like protein</fullName>
    </recommendedName>
</protein>
<dbReference type="RefSeq" id="WP_066731320.1">
    <property type="nucleotide sequence ID" value="NZ_JAJCIQ010000011.1"/>
</dbReference>
<dbReference type="PANTHER" id="PTHR37804">
    <property type="entry name" value="CDAA REGULATORY PROTEIN CDAR"/>
    <property type="match status" value="1"/>
</dbReference>
<dbReference type="InterPro" id="IPR012505">
    <property type="entry name" value="YbbR"/>
</dbReference>
<evidence type="ECO:0000313" key="2">
    <source>
        <dbReference type="Proteomes" id="UP001299546"/>
    </source>
</evidence>
<dbReference type="InterPro" id="IPR053154">
    <property type="entry name" value="c-di-AMP_regulator"/>
</dbReference>